<evidence type="ECO:0000259" key="1">
    <source>
        <dbReference type="PROSITE" id="PS50943"/>
    </source>
</evidence>
<gene>
    <name evidence="2" type="ORF">D1868_02745</name>
</gene>
<dbReference type="PANTHER" id="PTHR34236:SF1">
    <property type="entry name" value="DIMETHYL SULFOXIDE REDUCTASE TRANSCRIPTIONAL ACTIVATOR"/>
    <property type="match status" value="1"/>
</dbReference>
<name>A0A650CND6_9CREN</name>
<keyword evidence="3" id="KW-1185">Reference proteome</keyword>
<reference evidence="2 3" key="1">
    <citation type="submission" date="2019-10" db="EMBL/GenBank/DDBJ databases">
        <title>Genome Sequences from Six Type Strain Members of the Archaeal Family Sulfolobaceae: Acidianus ambivalens, Acidianus infernus, Metallosphaera prunae, Stygiolobus azoricus, Sulfolobus metallicus, and Sulfurisphaera ohwakuensis.</title>
        <authorList>
            <person name="Counts J.A."/>
            <person name="Kelly R.M."/>
        </authorList>
    </citation>
    <scope>NUCLEOTIDE SEQUENCE [LARGE SCALE GENOMIC DNA]</scope>
    <source>
        <strain evidence="2 3">FC6</strain>
    </source>
</reference>
<dbReference type="GeneID" id="42797955"/>
<dbReference type="Proteomes" id="UP000423396">
    <property type="component" value="Chromosome"/>
</dbReference>
<dbReference type="PROSITE" id="PS50943">
    <property type="entry name" value="HTH_CROC1"/>
    <property type="match status" value="1"/>
</dbReference>
<accession>A0A650CND6</accession>
<dbReference type="RefSeq" id="WP_156005308.1">
    <property type="nucleotide sequence ID" value="NZ_CP045483.1"/>
</dbReference>
<evidence type="ECO:0000313" key="3">
    <source>
        <dbReference type="Proteomes" id="UP000423396"/>
    </source>
</evidence>
<proteinExistence type="predicted"/>
<dbReference type="InterPro" id="IPR001387">
    <property type="entry name" value="Cro/C1-type_HTH"/>
</dbReference>
<feature type="domain" description="HTH cro/C1-type" evidence="1">
    <location>
        <begin position="144"/>
        <end position="171"/>
    </location>
</feature>
<organism evidence="2 3">
    <name type="scientific">Stygiolobus azoricus</name>
    <dbReference type="NCBI Taxonomy" id="41675"/>
    <lineage>
        <taxon>Archaea</taxon>
        <taxon>Thermoproteota</taxon>
        <taxon>Thermoprotei</taxon>
        <taxon>Sulfolobales</taxon>
        <taxon>Sulfolobaceae</taxon>
        <taxon>Stygiolobus</taxon>
    </lineage>
</organism>
<sequence length="192" mass="22417">MLLHVQLQTPIEEWLSTFNVQKNSINILDIKQDKVDVRLLIEFKGELPKEFQNSFTRVDKNVYLGTVRVNSRISTILAKYTIIQGYVINNSLVWVLVLEGYPELRRVLREFVENKIDVKVIKVVKVRSKSIVTARQEQILRIALEAGYYDYPRKVTLKKLAEKLNISLSTLDEILRRAEKNIIESYLRDKGL</sequence>
<dbReference type="InterPro" id="IPR007050">
    <property type="entry name" value="HTH_bacterioopsin"/>
</dbReference>
<dbReference type="OrthoDB" id="194393at2157"/>
<dbReference type="KEGG" id="sazo:D1868_02745"/>
<protein>
    <submittedName>
        <fullName evidence="2">Bacterio-opsin activator</fullName>
    </submittedName>
</protein>
<dbReference type="EMBL" id="CP045483">
    <property type="protein sequence ID" value="QGR19007.1"/>
    <property type="molecule type" value="Genomic_DNA"/>
</dbReference>
<dbReference type="AlphaFoldDB" id="A0A650CND6"/>
<dbReference type="Pfam" id="PF04967">
    <property type="entry name" value="HTH_10"/>
    <property type="match status" value="1"/>
</dbReference>
<evidence type="ECO:0000313" key="2">
    <source>
        <dbReference type="EMBL" id="QGR19007.1"/>
    </source>
</evidence>
<dbReference type="PANTHER" id="PTHR34236">
    <property type="entry name" value="DIMETHYL SULFOXIDE REDUCTASE TRANSCRIPTIONAL ACTIVATOR"/>
    <property type="match status" value="1"/>
</dbReference>